<organism evidence="2 3">
    <name type="scientific">Paradevosia shaoguanensis</name>
    <dbReference type="NCBI Taxonomy" id="1335043"/>
    <lineage>
        <taxon>Bacteria</taxon>
        <taxon>Pseudomonadati</taxon>
        <taxon>Pseudomonadota</taxon>
        <taxon>Alphaproteobacteria</taxon>
        <taxon>Hyphomicrobiales</taxon>
        <taxon>Devosiaceae</taxon>
        <taxon>Paradevosia</taxon>
    </lineage>
</organism>
<evidence type="ECO:0000313" key="2">
    <source>
        <dbReference type="EMBL" id="MCI0129189.1"/>
    </source>
</evidence>
<comment type="caution">
    <text evidence="2">The sequence shown here is derived from an EMBL/GenBank/DDBJ whole genome shotgun (WGS) entry which is preliminary data.</text>
</comment>
<evidence type="ECO:0000256" key="1">
    <source>
        <dbReference type="SAM" id="MobiDB-lite"/>
    </source>
</evidence>
<dbReference type="EMBL" id="JALAZD010000004">
    <property type="protein sequence ID" value="MCI0129189.1"/>
    <property type="molecule type" value="Genomic_DNA"/>
</dbReference>
<gene>
    <name evidence="2" type="ORF">ML536_20340</name>
</gene>
<keyword evidence="3" id="KW-1185">Reference proteome</keyword>
<reference evidence="2" key="1">
    <citation type="submission" date="2022-03" db="EMBL/GenBank/DDBJ databases">
        <title>The complete genome sequence of a Methyloterrigena soli.</title>
        <authorList>
            <person name="Zi Z."/>
        </authorList>
    </citation>
    <scope>NUCLEOTIDE SEQUENCE</scope>
    <source>
        <strain evidence="2">M48</strain>
    </source>
</reference>
<name>A0AA41QSH6_9HYPH</name>
<dbReference type="RefSeq" id="WP_281737134.1">
    <property type="nucleotide sequence ID" value="NZ_JAKETQ010000004.1"/>
</dbReference>
<evidence type="ECO:0000313" key="3">
    <source>
        <dbReference type="Proteomes" id="UP001156140"/>
    </source>
</evidence>
<accession>A0AA41QSH6</accession>
<proteinExistence type="predicted"/>
<dbReference type="AlphaFoldDB" id="A0AA41QSH6"/>
<sequence>MKDDARSVKFQLMVSPSELAAIDEYRWSHRLPSRAEAVRHLVRAGMFQKAKGPASAPTLPSHDQTHNPSKNGGIDA</sequence>
<feature type="region of interest" description="Disordered" evidence="1">
    <location>
        <begin position="48"/>
        <end position="76"/>
    </location>
</feature>
<dbReference type="Proteomes" id="UP001156140">
    <property type="component" value="Unassembled WGS sequence"/>
</dbReference>
<protein>
    <submittedName>
        <fullName evidence="2">Uncharacterized protein</fullName>
    </submittedName>
</protein>